<organism evidence="14 15">
    <name type="scientific">Prorocentrum cordatum</name>
    <dbReference type="NCBI Taxonomy" id="2364126"/>
    <lineage>
        <taxon>Eukaryota</taxon>
        <taxon>Sar</taxon>
        <taxon>Alveolata</taxon>
        <taxon>Dinophyceae</taxon>
        <taxon>Prorocentrales</taxon>
        <taxon>Prorocentraceae</taxon>
        <taxon>Prorocentrum</taxon>
    </lineage>
</organism>
<dbReference type="InterPro" id="IPR050634">
    <property type="entry name" value="DNA_Topoisomerase_II"/>
</dbReference>
<feature type="region of interest" description="Disordered" evidence="11">
    <location>
        <begin position="235"/>
        <end position="257"/>
    </location>
</feature>
<evidence type="ECO:0000259" key="12">
    <source>
        <dbReference type="PROSITE" id="PS50118"/>
    </source>
</evidence>
<comment type="catalytic activity">
    <reaction evidence="1">
        <text>ATP-dependent breakage, passage and rejoining of double-stranded DNA.</text>
        <dbReference type="EC" id="5.6.2.2"/>
    </reaction>
</comment>
<keyword evidence="8" id="KW-0413">Isomerase</keyword>
<feature type="region of interest" description="Disordered" evidence="11">
    <location>
        <begin position="678"/>
        <end position="698"/>
    </location>
</feature>
<dbReference type="InterPro" id="IPR013757">
    <property type="entry name" value="Topo_IIA_A_a_sf"/>
</dbReference>
<dbReference type="Gene3D" id="1.10.268.10">
    <property type="entry name" value="Topoisomerase, domain 3"/>
    <property type="match status" value="1"/>
</dbReference>
<dbReference type="InterPro" id="IPR009071">
    <property type="entry name" value="HMG_box_dom"/>
</dbReference>
<feature type="region of interest" description="Disordered" evidence="11">
    <location>
        <begin position="449"/>
        <end position="563"/>
    </location>
</feature>
<feature type="compositionally biased region" description="Basic and acidic residues" evidence="11">
    <location>
        <begin position="449"/>
        <end position="460"/>
    </location>
</feature>
<evidence type="ECO:0000256" key="2">
    <source>
        <dbReference type="ARBA" id="ARBA00001946"/>
    </source>
</evidence>
<dbReference type="Pfam" id="PF03989">
    <property type="entry name" value="DNA_gyraseA_C"/>
    <property type="match status" value="2"/>
</dbReference>
<dbReference type="SUPFAM" id="SSF47095">
    <property type="entry name" value="HMG-box"/>
    <property type="match status" value="1"/>
</dbReference>
<dbReference type="PANTHER" id="PTHR10169">
    <property type="entry name" value="DNA TOPOISOMERASE/GYRASE"/>
    <property type="match status" value="1"/>
</dbReference>
<dbReference type="InterPro" id="IPR035516">
    <property type="entry name" value="Gyrase/topoIV_suA_C"/>
</dbReference>
<dbReference type="Proteomes" id="UP001189429">
    <property type="component" value="Unassembled WGS sequence"/>
</dbReference>
<dbReference type="SUPFAM" id="SSF101904">
    <property type="entry name" value="GyrA/ParC C-terminal domain-like"/>
    <property type="match status" value="1"/>
</dbReference>
<keyword evidence="15" id="KW-1185">Reference proteome</keyword>
<comment type="cofactor">
    <cofactor evidence="2">
        <name>Mg(2+)</name>
        <dbReference type="ChEBI" id="CHEBI:18420"/>
    </cofactor>
</comment>
<dbReference type="PROSITE" id="PS52040">
    <property type="entry name" value="TOPO_IIA"/>
    <property type="match status" value="1"/>
</dbReference>
<feature type="compositionally biased region" description="Acidic residues" evidence="11">
    <location>
        <begin position="244"/>
        <end position="256"/>
    </location>
</feature>
<dbReference type="PROSITE" id="PS50118">
    <property type="entry name" value="HMG_BOX_2"/>
    <property type="match status" value="1"/>
</dbReference>
<feature type="compositionally biased region" description="Pro residues" evidence="11">
    <location>
        <begin position="774"/>
        <end position="785"/>
    </location>
</feature>
<evidence type="ECO:0000256" key="5">
    <source>
        <dbReference type="ARBA" id="ARBA00022840"/>
    </source>
</evidence>
<evidence type="ECO:0000256" key="9">
    <source>
        <dbReference type="PROSITE-ProRule" id="PRU00267"/>
    </source>
</evidence>
<gene>
    <name evidence="14" type="ORF">PCOR1329_LOCUS81664</name>
</gene>
<dbReference type="Gene3D" id="2.120.10.90">
    <property type="entry name" value="DNA gyrase/topoisomerase IV, subunit A, C-terminal"/>
    <property type="match status" value="1"/>
</dbReference>
<evidence type="ECO:0000256" key="11">
    <source>
        <dbReference type="SAM" id="MobiDB-lite"/>
    </source>
</evidence>
<accession>A0ABN9Y5I7</accession>
<comment type="caution">
    <text evidence="14">The sequence shown here is derived from an EMBL/GenBank/DDBJ whole genome shotgun (WGS) entry which is preliminary data.</text>
</comment>
<feature type="compositionally biased region" description="Acidic residues" evidence="11">
    <location>
        <begin position="461"/>
        <end position="471"/>
    </location>
</feature>
<feature type="compositionally biased region" description="Low complexity" evidence="11">
    <location>
        <begin position="786"/>
        <end position="801"/>
    </location>
</feature>
<dbReference type="InterPro" id="IPR006691">
    <property type="entry name" value="GyrA/parC_rep"/>
</dbReference>
<dbReference type="Pfam" id="PF00521">
    <property type="entry name" value="DNA_topoisoIV"/>
    <property type="match status" value="1"/>
</dbReference>
<reference evidence="14" key="1">
    <citation type="submission" date="2023-10" db="EMBL/GenBank/DDBJ databases">
        <authorList>
            <person name="Chen Y."/>
            <person name="Shah S."/>
            <person name="Dougan E. K."/>
            <person name="Thang M."/>
            <person name="Chan C."/>
        </authorList>
    </citation>
    <scope>NUCLEOTIDE SEQUENCE [LARGE SCALE GENOMIC DNA]</scope>
</reference>
<feature type="region of interest" description="Disordered" evidence="11">
    <location>
        <begin position="762"/>
        <end position="848"/>
    </location>
</feature>
<dbReference type="InterPro" id="IPR036910">
    <property type="entry name" value="HMG_box_dom_sf"/>
</dbReference>
<feature type="domain" description="Topo IIA-type catalytic" evidence="13">
    <location>
        <begin position="1"/>
        <end position="155"/>
    </location>
</feature>
<dbReference type="EMBL" id="CAUYUJ010021670">
    <property type="protein sequence ID" value="CAK0906268.1"/>
    <property type="molecule type" value="Genomic_DNA"/>
</dbReference>
<protein>
    <recommendedName>
        <fullName evidence="3">DNA topoisomerase (ATP-hydrolyzing)</fullName>
        <ecNumber evidence="3">5.6.2.2</ecNumber>
    </recommendedName>
</protein>
<evidence type="ECO:0000256" key="4">
    <source>
        <dbReference type="ARBA" id="ARBA00022741"/>
    </source>
</evidence>
<proteinExistence type="predicted"/>
<feature type="DNA-binding region" description="HMG box" evidence="9">
    <location>
        <begin position="629"/>
        <end position="707"/>
    </location>
</feature>
<keyword evidence="4" id="KW-0547">Nucleotide-binding</keyword>
<evidence type="ECO:0000313" key="14">
    <source>
        <dbReference type="EMBL" id="CAK0906268.1"/>
    </source>
</evidence>
<evidence type="ECO:0000256" key="3">
    <source>
        <dbReference type="ARBA" id="ARBA00012895"/>
    </source>
</evidence>
<feature type="compositionally biased region" description="Low complexity" evidence="11">
    <location>
        <begin position="551"/>
        <end position="563"/>
    </location>
</feature>
<evidence type="ECO:0000256" key="8">
    <source>
        <dbReference type="ARBA" id="ARBA00023235"/>
    </source>
</evidence>
<evidence type="ECO:0000256" key="6">
    <source>
        <dbReference type="ARBA" id="ARBA00023029"/>
    </source>
</evidence>
<feature type="domain" description="HMG box" evidence="12">
    <location>
        <begin position="629"/>
        <end position="707"/>
    </location>
</feature>
<comment type="caution">
    <text evidence="10">Lacks conserved residue(s) required for the propagation of feature annotation.</text>
</comment>
<feature type="compositionally biased region" description="Acidic residues" evidence="11">
    <location>
        <begin position="523"/>
        <end position="533"/>
    </location>
</feature>
<dbReference type="Gene3D" id="1.10.30.10">
    <property type="entry name" value="High mobility group box domain"/>
    <property type="match status" value="1"/>
</dbReference>
<evidence type="ECO:0000256" key="10">
    <source>
        <dbReference type="PROSITE-ProRule" id="PRU01384"/>
    </source>
</evidence>
<name>A0ABN9Y5I7_9DINO</name>
<keyword evidence="5" id="KW-0067">ATP-binding</keyword>
<evidence type="ECO:0000256" key="1">
    <source>
        <dbReference type="ARBA" id="ARBA00000185"/>
    </source>
</evidence>
<evidence type="ECO:0000259" key="13">
    <source>
        <dbReference type="PROSITE" id="PS52040"/>
    </source>
</evidence>
<dbReference type="EC" id="5.6.2.2" evidence="3"/>
<evidence type="ECO:0000313" key="15">
    <source>
        <dbReference type="Proteomes" id="UP001189429"/>
    </source>
</evidence>
<keyword evidence="7 9" id="KW-0238">DNA-binding</keyword>
<keyword evidence="9" id="KW-0539">Nucleus</keyword>
<sequence length="894" mass="96393">MWLFDPSGAIKKYETPEQIIDEFVPVRLEFYAKRKAFLVDKMARELAVIANKLKFVRMVVEGTLDVEKRKAAQLHADMRRHGLQTMSQINGGPKASKAASPDDGGPEGFKYLLSMKLWSLTEDRLVVLTDLHNKKQAELDELKATSLEALWERDLLKLEAALDADDAERAKEAAAEAKLIEKSMGGSEDSFLSNKQCVLVLSRSFTAKRLRTSEWKAKRRGANLKGGGCVLAKKRGEAEKGEAEGEGEAEDEEEETQTPADALAGVFCCRDFDALLVFSEQGMVYGMQALDVPLAKKISSPGTPMSTFLPELGEKQRVAALVTVDHRALRDQVDQFIILATADGLMKKIPLDRFRGLRPGKGVKCINLGTNDRLRWAYRVSAHSALVLCTQQGYLLRCSLGDDCRKNTLAGPGMLAMKMRNGTGDALAYCSISQLTVQEVHRIKKKLAEKQAKAEEKGGQEEDGDAMDEDDDHHGGSAQAAAAGPPPKAPQKAASKGCDDDDSDNNAAANEPEKAGGPAGNDSEAEAEADDGSDGEKPPKAAEGGGEADADAAAGEDSAPAPSEGLGQCALIVTEHGMGLRMPLCCARVSVARRGGRGKKVIKLADSGKKPDQVVAVAIVSGRGEVKAPTTAHNALHFYTLDHKDEEPAAAEAARDPEVEASQNTFFKQRADMAERLRNEPEEVQQRYQRQAEADKRRYEEELEEYKRQDIEEVMLGSTNGCITRMQTGAIPVVNKPLRGKTLAKLGGKDKFCTVSLLSSMDDDKDEEAKPAEPAKPAPPRPAPVPRARAASSKAPASAAPHTTADGPAADGPSRRSPAKQQSVPTPVRARGKVSAPGSPTSSPKRLALLSRGCLRTALTRLSIVKAKVRTMGAARREQQELTFSVPKWADQAA</sequence>
<dbReference type="PANTHER" id="PTHR10169:SF38">
    <property type="entry name" value="DNA TOPOISOMERASE 2"/>
    <property type="match status" value="1"/>
</dbReference>
<dbReference type="InterPro" id="IPR002205">
    <property type="entry name" value="Topo_IIA_dom_A"/>
</dbReference>
<keyword evidence="6" id="KW-0799">Topoisomerase</keyword>
<evidence type="ECO:0000256" key="7">
    <source>
        <dbReference type="ARBA" id="ARBA00023125"/>
    </source>
</evidence>
<dbReference type="SUPFAM" id="SSF56719">
    <property type="entry name" value="Type II DNA topoisomerase"/>
    <property type="match status" value="1"/>
</dbReference>
<dbReference type="InterPro" id="IPR013760">
    <property type="entry name" value="Topo_IIA-like_dom_sf"/>
</dbReference>